<dbReference type="EMBL" id="HACG01048260">
    <property type="protein sequence ID" value="CEK95125.1"/>
    <property type="molecule type" value="Transcribed_RNA"/>
</dbReference>
<dbReference type="AlphaFoldDB" id="A0A0B7BSJ1"/>
<proteinExistence type="predicted"/>
<reference evidence="1" key="1">
    <citation type="submission" date="2014-12" db="EMBL/GenBank/DDBJ databases">
        <title>Insight into the proteome of Arion vulgaris.</title>
        <authorList>
            <person name="Aradska J."/>
            <person name="Bulat T."/>
            <person name="Smidak R."/>
            <person name="Sarate P."/>
            <person name="Gangsoo J."/>
            <person name="Sialana F."/>
            <person name="Bilban M."/>
            <person name="Lubec G."/>
        </authorList>
    </citation>
    <scope>NUCLEOTIDE SEQUENCE</scope>
    <source>
        <tissue evidence="1">Skin</tissue>
    </source>
</reference>
<name>A0A0B7BSJ1_9EUPU</name>
<organism evidence="1">
    <name type="scientific">Arion vulgaris</name>
    <dbReference type="NCBI Taxonomy" id="1028688"/>
    <lineage>
        <taxon>Eukaryota</taxon>
        <taxon>Metazoa</taxon>
        <taxon>Spiralia</taxon>
        <taxon>Lophotrochozoa</taxon>
        <taxon>Mollusca</taxon>
        <taxon>Gastropoda</taxon>
        <taxon>Heterobranchia</taxon>
        <taxon>Euthyneura</taxon>
        <taxon>Panpulmonata</taxon>
        <taxon>Eupulmonata</taxon>
        <taxon>Stylommatophora</taxon>
        <taxon>Helicina</taxon>
        <taxon>Arionoidea</taxon>
        <taxon>Arionidae</taxon>
        <taxon>Arion</taxon>
    </lineage>
</organism>
<feature type="non-terminal residue" evidence="1">
    <location>
        <position position="86"/>
    </location>
</feature>
<evidence type="ECO:0000313" key="1">
    <source>
        <dbReference type="EMBL" id="CEK95125.1"/>
    </source>
</evidence>
<sequence>LQVPLKSELILPVWWQVVMIRKANFYPKIRGTRLGGLTTPELIGGERKAKKYTGVYILHPFGSNDGNLFPVFLMWVFMSKWLRHLP</sequence>
<feature type="non-terminal residue" evidence="1">
    <location>
        <position position="1"/>
    </location>
</feature>
<gene>
    <name evidence="1" type="primary">ORF205520</name>
</gene>
<protein>
    <submittedName>
        <fullName evidence="1">Uncharacterized protein</fullName>
    </submittedName>
</protein>
<accession>A0A0B7BSJ1</accession>